<dbReference type="GO" id="GO:0005992">
    <property type="term" value="P:trehalose biosynthetic process"/>
    <property type="evidence" value="ECO:0007669"/>
    <property type="project" value="UniProtKB-UniRule"/>
</dbReference>
<organism evidence="10 11">
    <name type="scientific">Agrobacterium vitis</name>
    <name type="common">Rhizobium vitis</name>
    <dbReference type="NCBI Taxonomy" id="373"/>
    <lineage>
        <taxon>Bacteria</taxon>
        <taxon>Pseudomonadati</taxon>
        <taxon>Pseudomonadota</taxon>
        <taxon>Alphaproteobacteria</taxon>
        <taxon>Hyphomicrobiales</taxon>
        <taxon>Rhizobiaceae</taxon>
        <taxon>Rhizobium/Agrobacterium group</taxon>
        <taxon>Agrobacterium</taxon>
    </lineage>
</organism>
<dbReference type="Proteomes" id="UP000436911">
    <property type="component" value="Unassembled WGS sequence"/>
</dbReference>
<dbReference type="RefSeq" id="WP_060719662.1">
    <property type="nucleotide sequence ID" value="NZ_AP023268.1"/>
</dbReference>
<evidence type="ECO:0000256" key="6">
    <source>
        <dbReference type="ARBA" id="ARBA00022676"/>
    </source>
</evidence>
<keyword evidence="6 9" id="KW-0328">Glycosyltransferase</keyword>
<comment type="subunit">
    <text evidence="3 9">Homotetramer.</text>
</comment>
<comment type="caution">
    <text evidence="10">The sequence shown here is derived from an EMBL/GenBank/DDBJ whole genome shotgun (WGS) entry which is preliminary data.</text>
</comment>
<dbReference type="Pfam" id="PF00982">
    <property type="entry name" value="Glyco_transf_20"/>
    <property type="match status" value="1"/>
</dbReference>
<evidence type="ECO:0000313" key="11">
    <source>
        <dbReference type="Proteomes" id="UP000436911"/>
    </source>
</evidence>
<comment type="similarity">
    <text evidence="2 9">Belongs to the glycosyltransferase 20 family.</text>
</comment>
<comment type="function">
    <text evidence="9">Probably involved in the osmoprotection via the biosynthesis of trehalose. Catalyzes the transfer of glucose from UDP-alpha-D-glucose (UDP-Glc) to D-glucose 6-phosphate (Glc-6-P) to form trehalose-6-phosphate. Acts with retention of the anomeric configuration of the UDP-sugar donor.</text>
</comment>
<dbReference type="CDD" id="cd03788">
    <property type="entry name" value="GT20_TPS"/>
    <property type="match status" value="1"/>
</dbReference>
<dbReference type="EC" id="2.4.1.15" evidence="4 9"/>
<dbReference type="UniPathway" id="UPA00299"/>
<gene>
    <name evidence="10" type="primary">otsA</name>
    <name evidence="10" type="ORF">DXT89_09435</name>
</gene>
<evidence type="ECO:0000256" key="5">
    <source>
        <dbReference type="ARBA" id="ARBA00018539"/>
    </source>
</evidence>
<dbReference type="OrthoDB" id="9815690at2"/>
<evidence type="ECO:0000313" key="10">
    <source>
        <dbReference type="EMBL" id="KAA3528249.1"/>
    </source>
</evidence>
<proteinExistence type="inferred from homology"/>
<dbReference type="PANTHER" id="PTHR10788:SF106">
    <property type="entry name" value="BCDNA.GH08860"/>
    <property type="match status" value="1"/>
</dbReference>
<dbReference type="SUPFAM" id="SSF53756">
    <property type="entry name" value="UDP-Glycosyltransferase/glycogen phosphorylase"/>
    <property type="match status" value="1"/>
</dbReference>
<dbReference type="EMBL" id="QUSG01000004">
    <property type="protein sequence ID" value="KAA3528249.1"/>
    <property type="molecule type" value="Genomic_DNA"/>
</dbReference>
<evidence type="ECO:0000256" key="7">
    <source>
        <dbReference type="ARBA" id="ARBA00022679"/>
    </source>
</evidence>
<dbReference type="GO" id="GO:0003825">
    <property type="term" value="F:alpha,alpha-trehalose-phosphate synthase (UDP-forming) activity"/>
    <property type="evidence" value="ECO:0007669"/>
    <property type="project" value="UniProtKB-UniRule"/>
</dbReference>
<evidence type="ECO:0000256" key="2">
    <source>
        <dbReference type="ARBA" id="ARBA00008799"/>
    </source>
</evidence>
<dbReference type="Gene3D" id="3.40.50.2000">
    <property type="entry name" value="Glycogen Phosphorylase B"/>
    <property type="match status" value="2"/>
</dbReference>
<evidence type="ECO:0000256" key="1">
    <source>
        <dbReference type="ARBA" id="ARBA00005199"/>
    </source>
</evidence>
<evidence type="ECO:0000256" key="9">
    <source>
        <dbReference type="RuleBase" id="RU362045"/>
    </source>
</evidence>
<dbReference type="NCBIfam" id="TIGR02400">
    <property type="entry name" value="trehalose_OtsA"/>
    <property type="match status" value="1"/>
</dbReference>
<reference evidence="10 11" key="1">
    <citation type="submission" date="2018-08" db="EMBL/GenBank/DDBJ databases">
        <title>Genome sequencing of Agrobacterium vitis strain ICMP 10754.</title>
        <authorList>
            <person name="Visnovsky S.B."/>
            <person name="Pitman A.R."/>
        </authorList>
    </citation>
    <scope>NUCLEOTIDE SEQUENCE [LARGE SCALE GENOMIC DNA]</scope>
    <source>
        <strain evidence="10 11">ICMP 10754</strain>
    </source>
</reference>
<dbReference type="InterPro" id="IPR001830">
    <property type="entry name" value="Glyco_trans_20"/>
</dbReference>
<evidence type="ECO:0000256" key="4">
    <source>
        <dbReference type="ARBA" id="ARBA00012538"/>
    </source>
</evidence>
<comment type="catalytic activity">
    <reaction evidence="8 9">
        <text>D-glucose 6-phosphate + UDP-alpha-D-glucose = alpha,alpha-trehalose 6-phosphate + UDP + H(+)</text>
        <dbReference type="Rhea" id="RHEA:18889"/>
        <dbReference type="ChEBI" id="CHEBI:15378"/>
        <dbReference type="ChEBI" id="CHEBI:58223"/>
        <dbReference type="ChEBI" id="CHEBI:58429"/>
        <dbReference type="ChEBI" id="CHEBI:58885"/>
        <dbReference type="ChEBI" id="CHEBI:61548"/>
        <dbReference type="EC" id="2.4.1.15"/>
    </reaction>
</comment>
<sequence length="467" mass="52123">MSRLVVVSNRVPVPDKTNKAPAGGLAVALRAALEDKGGIWMGWSGVSSGEEEAGELAMIEDGKITYALTDLTDRDVDEYYHGFANRVLWPTFHYRLDLTDYARKDMTGYFRVNRFFAERLVPLLKPDDTIWVQDYHLIPLAKELRQMGVKNRIGFFLHIPLPPADVLFAMPVYETLIESLAHYDLVGFQTDFDHANFVGALVREGIGEAISGNKIKSHDRTFKAGHYPIGIETAAFAAYARRAVRNVMVKRAAQSIEGKALVIGVDRLDYSKGLTQRLDAYEHFINANPNYQGKVTYLQITPKSRSEVPEYEAMQRTVAEQAGRVNGALGTVDWVPIRYMTRSVARPVLAGLYRLAKVGLVTPMRDGMNLVAKEYVAAQDPDDPGVLVLSRFAGAARELKGALLVNPYDTEGTAQAIARALDMPLAERQDRWKGMMDHLLVNDVNHWCDTFLSDLMEMPREKSAEAA</sequence>
<keyword evidence="7 9" id="KW-0808">Transferase</keyword>
<dbReference type="PANTHER" id="PTHR10788">
    <property type="entry name" value="TREHALOSE-6-PHOSPHATE SYNTHASE"/>
    <property type="match status" value="1"/>
</dbReference>
<protein>
    <recommendedName>
        <fullName evidence="5 9">Trehalose-6-phosphate synthase</fullName>
        <ecNumber evidence="4 9">2.4.1.15</ecNumber>
    </recommendedName>
    <alternativeName>
        <fullName evidence="9">Osmoregulatory trehalose synthesis protein A</fullName>
    </alternativeName>
    <alternativeName>
        <fullName evidence="9">UDP-glucose-glucosephosphate glucosyltransferase</fullName>
    </alternativeName>
</protein>
<dbReference type="InterPro" id="IPR012766">
    <property type="entry name" value="Trehalose_OtsA"/>
</dbReference>
<accession>A0A368NYU5</accession>
<evidence type="ECO:0000256" key="8">
    <source>
        <dbReference type="ARBA" id="ARBA00048039"/>
    </source>
</evidence>
<evidence type="ECO:0000256" key="3">
    <source>
        <dbReference type="ARBA" id="ARBA00011881"/>
    </source>
</evidence>
<dbReference type="AlphaFoldDB" id="A0A368NYU5"/>
<comment type="pathway">
    <text evidence="1 9">Glycan biosynthesis; trehalose biosynthesis.</text>
</comment>
<name>A0A368NYU5_AGRVI</name>
<dbReference type="GeneID" id="60681326"/>